<dbReference type="Gene3D" id="2.70.50.50">
    <property type="entry name" value="chitin-binding protein cbp21"/>
    <property type="match status" value="1"/>
</dbReference>
<feature type="domain" description="Chitin-binding type-4" evidence="5">
    <location>
        <begin position="26"/>
        <end position="220"/>
    </location>
</feature>
<keyword evidence="3 4" id="KW-0732">Signal</keyword>
<dbReference type="EMBL" id="LVHF01000028">
    <property type="protein sequence ID" value="OAN13652.1"/>
    <property type="molecule type" value="Genomic_DNA"/>
</dbReference>
<feature type="signal peptide" evidence="4">
    <location>
        <begin position="1"/>
        <end position="25"/>
    </location>
</feature>
<dbReference type="InterPro" id="IPR041029">
    <property type="entry name" value="GbpA_2"/>
</dbReference>
<dbReference type="Pfam" id="PF18416">
    <property type="entry name" value="GbpA_2"/>
    <property type="match status" value="1"/>
</dbReference>
<feature type="chain" id="PRO_5008090204" description="Spindolin" evidence="4">
    <location>
        <begin position="26"/>
        <end position="502"/>
    </location>
</feature>
<dbReference type="Proteomes" id="UP000078503">
    <property type="component" value="Unassembled WGS sequence"/>
</dbReference>
<dbReference type="GO" id="GO:0008061">
    <property type="term" value="F:chitin binding"/>
    <property type="evidence" value="ECO:0007669"/>
    <property type="project" value="UniProtKB-KW"/>
</dbReference>
<dbReference type="STRING" id="858640.A3K86_13840"/>
<evidence type="ECO:0008006" key="9">
    <source>
        <dbReference type="Google" id="ProtNLM"/>
    </source>
</evidence>
<feature type="domain" description="N-acetylglucosamine binding protein A" evidence="6">
    <location>
        <begin position="231"/>
        <end position="331"/>
    </location>
</feature>
<proteinExistence type="predicted"/>
<evidence type="ECO:0000256" key="1">
    <source>
        <dbReference type="ARBA" id="ARBA00022525"/>
    </source>
</evidence>
<sequence length="502" mass="54639">MKNQFSFSLGLVAAGVAMIPTLAQAHGYATYPKARQVICNEQGGHWGSQDGSTIPNEACRAAFLESGTYPFVQINEFATLVPDYNNMTAVKAAVKDGLICSGGDTKKSGMSVPSLSWQRTAMKSGDTFTLKYLATAPHNPSHWQIYLSKPSYNAAHSRLAWSDLELIQEFGNIEKVNIDGTNYYQMDVTLPAGRNGEATLVTRWQRNDPAGEGFYNCSDIKFDGDAPAPTWASKGAYVKPGVTAKVGDAVWYRIFSAQGNELVFEKLPITEANVDLNTWSYELAQLVNQKYPGITQIGVKNASDEIVYESADLYANQVYVTNSDYNYALDVREAGVTPPVIKVEGLASEYQLDANNQIAIAATVKSEGEYQVVMALKDNSGNTVGADSAQLSAQQPSAVMTVMAEQAGQFLLNVTATYKNGDVQVLQNRQVTIKGNSDGSYDFVYPDSIGSYNAGTKVLATDGNVYECKPFPASGWCRIYSPSANHYEPGVGTHWSDAWMKR</sequence>
<dbReference type="Gene3D" id="3.30.70.2150">
    <property type="match status" value="1"/>
</dbReference>
<accession>A0A178KAE3</accession>
<keyword evidence="1" id="KW-0964">Secreted</keyword>
<evidence type="ECO:0000313" key="7">
    <source>
        <dbReference type="EMBL" id="OAN13652.1"/>
    </source>
</evidence>
<dbReference type="InterPro" id="IPR014756">
    <property type="entry name" value="Ig_E-set"/>
</dbReference>
<dbReference type="InterPro" id="IPR051024">
    <property type="entry name" value="GlcNAc_Chitin_IntDeg"/>
</dbReference>
<organism evidence="7 8">
    <name type="scientific">Photobacterium jeanii</name>
    <dbReference type="NCBI Taxonomy" id="858640"/>
    <lineage>
        <taxon>Bacteria</taxon>
        <taxon>Pseudomonadati</taxon>
        <taxon>Pseudomonadota</taxon>
        <taxon>Gammaproteobacteria</taxon>
        <taxon>Vibrionales</taxon>
        <taxon>Vibrionaceae</taxon>
        <taxon>Photobacterium</taxon>
    </lineage>
</organism>
<evidence type="ECO:0000259" key="5">
    <source>
        <dbReference type="Pfam" id="PF03067"/>
    </source>
</evidence>
<dbReference type="Gene3D" id="2.60.40.2550">
    <property type="match status" value="1"/>
</dbReference>
<keyword evidence="8" id="KW-1185">Reference proteome</keyword>
<dbReference type="Pfam" id="PF03067">
    <property type="entry name" value="LPMO_10"/>
    <property type="match status" value="1"/>
</dbReference>
<evidence type="ECO:0000256" key="4">
    <source>
        <dbReference type="SAM" id="SignalP"/>
    </source>
</evidence>
<dbReference type="CDD" id="cd21177">
    <property type="entry name" value="LPMO_AA10"/>
    <property type="match status" value="1"/>
</dbReference>
<dbReference type="OrthoDB" id="3675244at2"/>
<keyword evidence="2" id="KW-0147">Chitin-binding</keyword>
<dbReference type="PANTHER" id="PTHR34823">
    <property type="entry name" value="GLCNAC-BINDING PROTEIN A"/>
    <property type="match status" value="1"/>
</dbReference>
<reference evidence="7 8" key="1">
    <citation type="submission" date="2016-03" db="EMBL/GenBank/DDBJ databases">
        <title>Photobacterium proteolyticum sp. nov. a protease producing bacterium isolated from ocean sediments of Laizhou Bay.</title>
        <authorList>
            <person name="Li Y."/>
        </authorList>
    </citation>
    <scope>NUCLEOTIDE SEQUENCE [LARGE SCALE GENOMIC DNA]</scope>
    <source>
        <strain evidence="7 8">R-40508</strain>
    </source>
</reference>
<dbReference type="PANTHER" id="PTHR34823:SF1">
    <property type="entry name" value="CHITIN-BINDING TYPE-4 DOMAIN-CONTAINING PROTEIN"/>
    <property type="match status" value="1"/>
</dbReference>
<name>A0A178KAE3_9GAMM</name>
<evidence type="ECO:0000256" key="2">
    <source>
        <dbReference type="ARBA" id="ARBA00022669"/>
    </source>
</evidence>
<evidence type="ECO:0000256" key="3">
    <source>
        <dbReference type="ARBA" id="ARBA00022729"/>
    </source>
</evidence>
<dbReference type="AlphaFoldDB" id="A0A178KAE3"/>
<evidence type="ECO:0000259" key="6">
    <source>
        <dbReference type="Pfam" id="PF18416"/>
    </source>
</evidence>
<protein>
    <recommendedName>
        <fullName evidence="9">Spindolin</fullName>
    </recommendedName>
</protein>
<dbReference type="InterPro" id="IPR004302">
    <property type="entry name" value="Cellulose/chitin-bd_N"/>
</dbReference>
<evidence type="ECO:0000313" key="8">
    <source>
        <dbReference type="Proteomes" id="UP000078503"/>
    </source>
</evidence>
<dbReference type="SUPFAM" id="SSF81296">
    <property type="entry name" value="E set domains"/>
    <property type="match status" value="1"/>
</dbReference>
<comment type="caution">
    <text evidence="7">The sequence shown here is derived from an EMBL/GenBank/DDBJ whole genome shotgun (WGS) entry which is preliminary data.</text>
</comment>
<gene>
    <name evidence="7" type="ORF">A3K86_13840</name>
</gene>
<dbReference type="RefSeq" id="WP_068332065.1">
    <property type="nucleotide sequence ID" value="NZ_LVHF01000028.1"/>
</dbReference>